<reference evidence="1" key="2">
    <citation type="journal article" date="2021" name="PeerJ">
        <title>Extensive microbial diversity within the chicken gut microbiome revealed by metagenomics and culture.</title>
        <authorList>
            <person name="Gilroy R."/>
            <person name="Ravi A."/>
            <person name="Getino M."/>
            <person name="Pursley I."/>
            <person name="Horton D.L."/>
            <person name="Alikhan N.F."/>
            <person name="Baker D."/>
            <person name="Gharbi K."/>
            <person name="Hall N."/>
            <person name="Watson M."/>
            <person name="Adriaenssens E.M."/>
            <person name="Foster-Nyarko E."/>
            <person name="Jarju S."/>
            <person name="Secka A."/>
            <person name="Antonio M."/>
            <person name="Oren A."/>
            <person name="Chaudhuri R.R."/>
            <person name="La Ragione R."/>
            <person name="Hildebrand F."/>
            <person name="Pallen M.J."/>
        </authorList>
    </citation>
    <scope>NUCLEOTIDE SEQUENCE</scope>
    <source>
        <strain evidence="1">21143</strain>
    </source>
</reference>
<evidence type="ECO:0000313" key="2">
    <source>
        <dbReference type="Proteomes" id="UP000886722"/>
    </source>
</evidence>
<comment type="caution">
    <text evidence="1">The sequence shown here is derived from an EMBL/GenBank/DDBJ whole genome shotgun (WGS) entry which is preliminary data.</text>
</comment>
<name>A0A9D1GG02_9BACT</name>
<protein>
    <submittedName>
        <fullName evidence="1">Uncharacterized protein</fullName>
    </submittedName>
</protein>
<reference evidence="1" key="1">
    <citation type="submission" date="2020-10" db="EMBL/GenBank/DDBJ databases">
        <authorList>
            <person name="Gilroy R."/>
        </authorList>
    </citation>
    <scope>NUCLEOTIDE SEQUENCE</scope>
    <source>
        <strain evidence="1">21143</strain>
    </source>
</reference>
<accession>A0A9D1GG02</accession>
<dbReference type="EMBL" id="DVKT01000040">
    <property type="protein sequence ID" value="HIT39454.1"/>
    <property type="molecule type" value="Genomic_DNA"/>
</dbReference>
<evidence type="ECO:0000313" key="1">
    <source>
        <dbReference type="EMBL" id="HIT39454.1"/>
    </source>
</evidence>
<sequence>MLHRIVGNFANSSPETQVQTQVRYYLKEFYLKDPDSYKSVDWSNIHKTDNGYRVTHKYRAKNSFGAYVTEYKTFYLNDEFTITGVY</sequence>
<organism evidence="1 2">
    <name type="scientific">Candidatus Caccoplasma intestinavium</name>
    <dbReference type="NCBI Taxonomy" id="2840716"/>
    <lineage>
        <taxon>Bacteria</taxon>
        <taxon>Pseudomonadati</taxon>
        <taxon>Bacteroidota</taxon>
        <taxon>Bacteroidia</taxon>
        <taxon>Bacteroidales</taxon>
        <taxon>Bacteroidaceae</taxon>
        <taxon>Bacteroidaceae incertae sedis</taxon>
        <taxon>Candidatus Caccoplasma</taxon>
    </lineage>
</organism>
<proteinExistence type="predicted"/>
<gene>
    <name evidence="1" type="ORF">IAD06_05400</name>
</gene>
<dbReference type="Proteomes" id="UP000886722">
    <property type="component" value="Unassembled WGS sequence"/>
</dbReference>
<dbReference type="AlphaFoldDB" id="A0A9D1GG02"/>